<gene>
    <name evidence="1" type="ORF">PoB_001091800</name>
</gene>
<name>A0AAV3YQ83_9GAST</name>
<dbReference type="Proteomes" id="UP000735302">
    <property type="component" value="Unassembled WGS sequence"/>
</dbReference>
<proteinExistence type="predicted"/>
<comment type="caution">
    <text evidence="1">The sequence shown here is derived from an EMBL/GenBank/DDBJ whole genome shotgun (WGS) entry which is preliminary data.</text>
</comment>
<evidence type="ECO:0000313" key="1">
    <source>
        <dbReference type="EMBL" id="GFN84412.1"/>
    </source>
</evidence>
<protein>
    <submittedName>
        <fullName evidence="1">Uncharacterized protein</fullName>
    </submittedName>
</protein>
<accession>A0AAV3YQ83</accession>
<organism evidence="1 2">
    <name type="scientific">Plakobranchus ocellatus</name>
    <dbReference type="NCBI Taxonomy" id="259542"/>
    <lineage>
        <taxon>Eukaryota</taxon>
        <taxon>Metazoa</taxon>
        <taxon>Spiralia</taxon>
        <taxon>Lophotrochozoa</taxon>
        <taxon>Mollusca</taxon>
        <taxon>Gastropoda</taxon>
        <taxon>Heterobranchia</taxon>
        <taxon>Euthyneura</taxon>
        <taxon>Panpulmonata</taxon>
        <taxon>Sacoglossa</taxon>
        <taxon>Placobranchoidea</taxon>
        <taxon>Plakobranchidae</taxon>
        <taxon>Plakobranchus</taxon>
    </lineage>
</organism>
<dbReference type="EMBL" id="BLXT01001319">
    <property type="protein sequence ID" value="GFN84412.1"/>
    <property type="molecule type" value="Genomic_DNA"/>
</dbReference>
<reference evidence="1 2" key="1">
    <citation type="journal article" date="2021" name="Elife">
        <title>Chloroplast acquisition without the gene transfer in kleptoplastic sea slugs, Plakobranchus ocellatus.</title>
        <authorList>
            <person name="Maeda T."/>
            <person name="Takahashi S."/>
            <person name="Yoshida T."/>
            <person name="Shimamura S."/>
            <person name="Takaki Y."/>
            <person name="Nagai Y."/>
            <person name="Toyoda A."/>
            <person name="Suzuki Y."/>
            <person name="Arimoto A."/>
            <person name="Ishii H."/>
            <person name="Satoh N."/>
            <person name="Nishiyama T."/>
            <person name="Hasebe M."/>
            <person name="Maruyama T."/>
            <person name="Minagawa J."/>
            <person name="Obokata J."/>
            <person name="Shigenobu S."/>
        </authorList>
    </citation>
    <scope>NUCLEOTIDE SEQUENCE [LARGE SCALE GENOMIC DNA]</scope>
</reference>
<evidence type="ECO:0000313" key="2">
    <source>
        <dbReference type="Proteomes" id="UP000735302"/>
    </source>
</evidence>
<keyword evidence="2" id="KW-1185">Reference proteome</keyword>
<dbReference type="AlphaFoldDB" id="A0AAV3YQ83"/>
<sequence>MAEPLTIIPCGPWKSVRFFAAPARRAGVSCHNKNRRASTKPELYPVHVPPAQAVTIGDCRSSLQWGLRKPRSFAAHNNFPISDTKSLWCSGVNLDRLRRQKFEKGSIFTAPLSRAKKHMAVNWLGL</sequence>